<evidence type="ECO:0000256" key="5">
    <source>
        <dbReference type="ARBA" id="ARBA00022840"/>
    </source>
</evidence>
<evidence type="ECO:0000313" key="10">
    <source>
        <dbReference type="EMBL" id="AUB31777.1"/>
    </source>
</evidence>
<sequence>MLKNFKGYEQFEINTKVTEFVNKEKFTLMYLQETVFFPESAGQTGDLGVIEFNNNSYKILGLAISEDKVVHKTELIKDIQVGSEVVAKIDLKHRELVSQNHSAAHLLFDTIRELFPTSLGKGYFNDENGLRIDMQLDEKVDWDLIFKLNQIVIKKTKSGAYKEEIIVDAQTAKNEYNLAIEFNEKELEGDLRIVKFKNISIQLCSGTHVRNLLEIPNFLIYDFESKGSNIYRFYARTNPKFLEQEYDKFRKNELPEVIHISEKYSSLKFKYGEDKNVEKARDAILTITKEFLLPKWDVYIKFKIITTNLRKAMNEYLIHVDAKKKDFLFNKYKNIEPTVFGDNKIFVINENNLENKDYNFICETVLKNNKNSYVEIIDQGAKMFFCKSNCSINAFERMDTHDSLVIKGGGNEKTAQGKILERSKIKN</sequence>
<evidence type="ECO:0000256" key="8">
    <source>
        <dbReference type="ARBA" id="ARBA00023146"/>
    </source>
</evidence>
<dbReference type="GO" id="GO:0004813">
    <property type="term" value="F:alanine-tRNA ligase activity"/>
    <property type="evidence" value="ECO:0007669"/>
    <property type="project" value="InterPro"/>
</dbReference>
<dbReference type="GO" id="GO:0005524">
    <property type="term" value="F:ATP binding"/>
    <property type="evidence" value="ECO:0007669"/>
    <property type="project" value="UniProtKB-KW"/>
</dbReference>
<dbReference type="InterPro" id="IPR018163">
    <property type="entry name" value="Thr/Ala-tRNA-synth_IIc_edit"/>
</dbReference>
<dbReference type="PANTHER" id="PTHR11777">
    <property type="entry name" value="ALANYL-TRNA SYNTHETASE"/>
    <property type="match status" value="1"/>
</dbReference>
<dbReference type="Pfam" id="PF07973">
    <property type="entry name" value="tRNA_SAD"/>
    <property type="match status" value="1"/>
</dbReference>
<dbReference type="InterPro" id="IPR018165">
    <property type="entry name" value="Ala-tRNA-synth_IIc_core"/>
</dbReference>
<comment type="similarity">
    <text evidence="1">Belongs to the class-II aminoacyl-tRNA synthetase family.</text>
</comment>
<dbReference type="Gene3D" id="3.30.980.10">
    <property type="entry name" value="Threonyl-trna Synthetase, Chain A, domain 2"/>
    <property type="match status" value="1"/>
</dbReference>
<keyword evidence="11" id="KW-1185">Reference proteome</keyword>
<keyword evidence="5" id="KW-0067">ATP-binding</keyword>
<evidence type="ECO:0000256" key="6">
    <source>
        <dbReference type="ARBA" id="ARBA00022884"/>
    </source>
</evidence>
<dbReference type="InterPro" id="IPR009000">
    <property type="entry name" value="Transl_B-barrel_sf"/>
</dbReference>
<dbReference type="OrthoDB" id="9803884at2"/>
<dbReference type="AlphaFoldDB" id="A0A2K8SE84"/>
<dbReference type="KEGG" id="sfz:SFLOR_v1c07290"/>
<keyword evidence="6" id="KW-0694">RNA-binding</keyword>
<dbReference type="InterPro" id="IPR018164">
    <property type="entry name" value="Ala-tRNA-synth_IIc_N"/>
</dbReference>
<accession>A0A2K8SE84</accession>
<evidence type="ECO:0000256" key="2">
    <source>
        <dbReference type="ARBA" id="ARBA00022555"/>
    </source>
</evidence>
<keyword evidence="2" id="KW-0820">tRNA-binding</keyword>
<evidence type="ECO:0000259" key="9">
    <source>
        <dbReference type="PROSITE" id="PS50860"/>
    </source>
</evidence>
<keyword evidence="3" id="KW-0436">Ligase</keyword>
<dbReference type="GO" id="GO:0000049">
    <property type="term" value="F:tRNA binding"/>
    <property type="evidence" value="ECO:0007669"/>
    <property type="project" value="UniProtKB-KW"/>
</dbReference>
<dbReference type="EMBL" id="CP025057">
    <property type="protein sequence ID" value="AUB31777.1"/>
    <property type="molecule type" value="Genomic_DNA"/>
</dbReference>
<dbReference type="GO" id="GO:0002161">
    <property type="term" value="F:aminoacyl-tRNA deacylase activity"/>
    <property type="evidence" value="ECO:0007669"/>
    <property type="project" value="TreeGrafter"/>
</dbReference>
<dbReference type="PROSITE" id="PS50860">
    <property type="entry name" value="AA_TRNA_LIGASE_II_ALA"/>
    <property type="match status" value="1"/>
</dbReference>
<dbReference type="InterPro" id="IPR012947">
    <property type="entry name" value="tRNA_SAD"/>
</dbReference>
<dbReference type="Gene3D" id="2.40.30.130">
    <property type="match status" value="1"/>
</dbReference>
<evidence type="ECO:0000256" key="7">
    <source>
        <dbReference type="ARBA" id="ARBA00022917"/>
    </source>
</evidence>
<dbReference type="GO" id="GO:0006419">
    <property type="term" value="P:alanyl-tRNA aminoacylation"/>
    <property type="evidence" value="ECO:0007669"/>
    <property type="project" value="InterPro"/>
</dbReference>
<name>A0A2K8SE84_9MOLU</name>
<evidence type="ECO:0000256" key="1">
    <source>
        <dbReference type="ARBA" id="ARBA00008226"/>
    </source>
</evidence>
<protein>
    <submittedName>
        <fullName evidence="10">Alanyl-tRNA synthetase</fullName>
    </submittedName>
</protein>
<organism evidence="10 11">
    <name type="scientific">Spiroplasma floricola 23-6</name>
    <dbReference type="NCBI Taxonomy" id="1336749"/>
    <lineage>
        <taxon>Bacteria</taxon>
        <taxon>Bacillati</taxon>
        <taxon>Mycoplasmatota</taxon>
        <taxon>Mollicutes</taxon>
        <taxon>Entomoplasmatales</taxon>
        <taxon>Spiroplasmataceae</taxon>
        <taxon>Spiroplasma</taxon>
    </lineage>
</organism>
<gene>
    <name evidence="10" type="primary">alaS</name>
    <name evidence="10" type="ORF">SFLOR_v1c07290</name>
</gene>
<evidence type="ECO:0000256" key="3">
    <source>
        <dbReference type="ARBA" id="ARBA00022598"/>
    </source>
</evidence>
<proteinExistence type="inferred from homology"/>
<dbReference type="SUPFAM" id="SSF50447">
    <property type="entry name" value="Translation proteins"/>
    <property type="match status" value="1"/>
</dbReference>
<dbReference type="Proteomes" id="UP000231823">
    <property type="component" value="Chromosome"/>
</dbReference>
<keyword evidence="7" id="KW-0648">Protein biosynthesis</keyword>
<keyword evidence="8 10" id="KW-0030">Aminoacyl-tRNA synthetase</keyword>
<dbReference type="InterPro" id="IPR050058">
    <property type="entry name" value="Ala-tRNA_ligase"/>
</dbReference>
<dbReference type="SMART" id="SM00863">
    <property type="entry name" value="tRNA_SAD"/>
    <property type="match status" value="1"/>
</dbReference>
<dbReference type="Pfam" id="PF01411">
    <property type="entry name" value="tRNA-synt_2c"/>
    <property type="match status" value="1"/>
</dbReference>
<evidence type="ECO:0000313" key="11">
    <source>
        <dbReference type="Proteomes" id="UP000231823"/>
    </source>
</evidence>
<dbReference type="SUPFAM" id="SSF55186">
    <property type="entry name" value="ThrRS/AlaRS common domain"/>
    <property type="match status" value="1"/>
</dbReference>
<dbReference type="PANTHER" id="PTHR11777:SF9">
    <property type="entry name" value="ALANINE--TRNA LIGASE, CYTOPLASMIC"/>
    <property type="match status" value="1"/>
</dbReference>
<feature type="domain" description="Alanyl-transfer RNA synthetases family profile" evidence="9">
    <location>
        <begin position="1"/>
        <end position="247"/>
    </location>
</feature>
<keyword evidence="4" id="KW-0547">Nucleotide-binding</keyword>
<evidence type="ECO:0000256" key="4">
    <source>
        <dbReference type="ARBA" id="ARBA00022741"/>
    </source>
</evidence>
<dbReference type="RefSeq" id="WP_100916746.1">
    <property type="nucleotide sequence ID" value="NZ_CP025057.1"/>
</dbReference>
<reference evidence="10 11" key="1">
    <citation type="submission" date="2017-12" db="EMBL/GenBank/DDBJ databases">
        <title>Complete genome sequence of Spiroplasma floricola 23-6 (ATCC 29989).</title>
        <authorList>
            <person name="Tsai Y.-M."/>
            <person name="Wu P.-S."/>
            <person name="Lo W.-S."/>
            <person name="Kuo C.-H."/>
        </authorList>
    </citation>
    <scope>NUCLEOTIDE SEQUENCE [LARGE SCALE GENOMIC DNA]</scope>
    <source>
        <strain evidence="10 11">23-6</strain>
    </source>
</reference>